<dbReference type="Gene3D" id="3.40.470.10">
    <property type="entry name" value="Uracil-DNA glycosylase-like domain"/>
    <property type="match status" value="1"/>
</dbReference>
<keyword evidence="9" id="KW-0408">Iron</keyword>
<dbReference type="EC" id="3.2.2.27" evidence="3"/>
<evidence type="ECO:0000256" key="12">
    <source>
        <dbReference type="SAM" id="MobiDB-lite"/>
    </source>
</evidence>
<reference evidence="14" key="2">
    <citation type="journal article" date="2012" name="PLoS ONE">
        <title>A Deeply Branching Thermophilic Bacterium with an Ancient Acetyl-CoA Pathway Dominates a Subsurface Ecosystem.</title>
        <authorList>
            <person name="Takami H."/>
            <person name="Noguchi H."/>
            <person name="Takaki Y."/>
            <person name="Uchiyama I."/>
            <person name="Toyoda A."/>
            <person name="Nishi S."/>
            <person name="Chee G.-J."/>
            <person name="Arai W."/>
            <person name="Nunoura T."/>
            <person name="Itoh T."/>
            <person name="Hattori M."/>
            <person name="Takai K."/>
        </authorList>
    </citation>
    <scope>NUCLEOTIDE SEQUENCE</scope>
</reference>
<dbReference type="SUPFAM" id="SSF52141">
    <property type="entry name" value="Uracil-DNA glycosylase-like"/>
    <property type="match status" value="1"/>
</dbReference>
<feature type="region of interest" description="Disordered" evidence="12">
    <location>
        <begin position="275"/>
        <end position="301"/>
    </location>
</feature>
<sequence>MAPPAVDGAEALERIAREIRSCTRCPLHQQRTQAVPGEGPPDAPLLFVGEGPGAEEDQQGRPFVGAAGRLLDRLLGSIRIPRERVFITNTVRCRPPGNREPHPDEVAACLPYLVRQMSVLRPRVVCLLGATATRALLGSDQKLNQVRGRALREGGRWWFATYHPAAALRSASLANALQEDFRRLRRLVDVEWGTDDPARWKPGALHKIFADPQPTEPVVVSEAGTLRVSWEVRGVHPTFRTESALAELLRRFVLRQRRAEAGVVLEVVKLQITDASGRPVPPESPDCTHLHAEVSPVGSGE</sequence>
<dbReference type="AlphaFoldDB" id="H5SI33"/>
<dbReference type="GO" id="GO:0051539">
    <property type="term" value="F:4 iron, 4 sulfur cluster binding"/>
    <property type="evidence" value="ECO:0007669"/>
    <property type="project" value="UniProtKB-KW"/>
</dbReference>
<evidence type="ECO:0000256" key="5">
    <source>
        <dbReference type="ARBA" id="ARBA00022485"/>
    </source>
</evidence>
<dbReference type="GO" id="GO:0046872">
    <property type="term" value="F:metal ion binding"/>
    <property type="evidence" value="ECO:0007669"/>
    <property type="project" value="UniProtKB-KW"/>
</dbReference>
<evidence type="ECO:0000259" key="13">
    <source>
        <dbReference type="SMART" id="SM00986"/>
    </source>
</evidence>
<dbReference type="GO" id="GO:0004844">
    <property type="term" value="F:uracil DNA N-glycosylase activity"/>
    <property type="evidence" value="ECO:0007669"/>
    <property type="project" value="UniProtKB-EC"/>
</dbReference>
<keyword evidence="11" id="KW-0234">DNA repair</keyword>
<feature type="domain" description="Uracil-DNA glycosylase-like" evidence="13">
    <location>
        <begin position="36"/>
        <end position="178"/>
    </location>
</feature>
<dbReference type="SMART" id="SM00987">
    <property type="entry name" value="UreE_C"/>
    <property type="match status" value="1"/>
</dbReference>
<name>H5SI33_9ZZZZ</name>
<evidence type="ECO:0000256" key="10">
    <source>
        <dbReference type="ARBA" id="ARBA00023014"/>
    </source>
</evidence>
<dbReference type="InterPro" id="IPR005273">
    <property type="entry name" value="Ura-DNA_glyco_family4"/>
</dbReference>
<keyword evidence="8" id="KW-0378">Hydrolase</keyword>
<evidence type="ECO:0000256" key="3">
    <source>
        <dbReference type="ARBA" id="ARBA00012030"/>
    </source>
</evidence>
<evidence type="ECO:0000256" key="8">
    <source>
        <dbReference type="ARBA" id="ARBA00022801"/>
    </source>
</evidence>
<evidence type="ECO:0000313" key="14">
    <source>
        <dbReference type="EMBL" id="BAL55819.1"/>
    </source>
</evidence>
<protein>
    <recommendedName>
        <fullName evidence="4">Type-4 uracil-DNA glycosylase</fullName>
        <ecNumber evidence="3">3.2.2.27</ecNumber>
    </recommendedName>
</protein>
<dbReference type="PANTHER" id="PTHR33693:SF1">
    <property type="entry name" value="TYPE-4 URACIL-DNA GLYCOSYLASE"/>
    <property type="match status" value="1"/>
</dbReference>
<evidence type="ECO:0000256" key="4">
    <source>
        <dbReference type="ARBA" id="ARBA00019403"/>
    </source>
</evidence>
<comment type="similarity">
    <text evidence="2">Belongs to the uracil-DNA glycosylase (UDG) superfamily. Type 4 (UDGa) family.</text>
</comment>
<evidence type="ECO:0000256" key="2">
    <source>
        <dbReference type="ARBA" id="ARBA00006521"/>
    </source>
</evidence>
<reference evidence="14" key="1">
    <citation type="journal article" date="2005" name="Environ. Microbiol.">
        <title>Genetic and functional properties of uncultivated thermophilic crenarchaeotes from a subsurface gold mine as revealed by analysis of genome fragments.</title>
        <authorList>
            <person name="Nunoura T."/>
            <person name="Hirayama H."/>
            <person name="Takami H."/>
            <person name="Oida H."/>
            <person name="Nishi S."/>
            <person name="Shimamura S."/>
            <person name="Suzuki Y."/>
            <person name="Inagaki F."/>
            <person name="Takai K."/>
            <person name="Nealson K.H."/>
            <person name="Horikoshi K."/>
        </authorList>
    </citation>
    <scope>NUCLEOTIDE SEQUENCE</scope>
</reference>
<organism evidence="14">
    <name type="scientific">uncultured prokaryote</name>
    <dbReference type="NCBI Taxonomy" id="198431"/>
    <lineage>
        <taxon>unclassified sequences</taxon>
        <taxon>environmental samples</taxon>
    </lineage>
</organism>
<evidence type="ECO:0000256" key="9">
    <source>
        <dbReference type="ARBA" id="ARBA00023004"/>
    </source>
</evidence>
<keyword evidence="6" id="KW-0479">Metal-binding</keyword>
<comment type="catalytic activity">
    <reaction evidence="1">
        <text>Hydrolyzes single-stranded DNA or mismatched double-stranded DNA and polynucleotides, releasing free uracil.</text>
        <dbReference type="EC" id="3.2.2.27"/>
    </reaction>
</comment>
<dbReference type="InterPro" id="IPR005122">
    <property type="entry name" value="Uracil-DNA_glycosylase-like"/>
</dbReference>
<evidence type="ECO:0000256" key="6">
    <source>
        <dbReference type="ARBA" id="ARBA00022723"/>
    </source>
</evidence>
<evidence type="ECO:0000256" key="11">
    <source>
        <dbReference type="ARBA" id="ARBA00023204"/>
    </source>
</evidence>
<dbReference type="GO" id="GO:0006281">
    <property type="term" value="P:DNA repair"/>
    <property type="evidence" value="ECO:0007669"/>
    <property type="project" value="UniProtKB-KW"/>
</dbReference>
<dbReference type="InterPro" id="IPR036895">
    <property type="entry name" value="Uracil-DNA_glycosylase-like_sf"/>
</dbReference>
<dbReference type="EMBL" id="AP011730">
    <property type="protein sequence ID" value="BAL55819.1"/>
    <property type="molecule type" value="Genomic_DNA"/>
</dbReference>
<gene>
    <name evidence="14" type="ORF">HGMM_F31F10C09</name>
</gene>
<dbReference type="SMART" id="SM00986">
    <property type="entry name" value="UDG"/>
    <property type="match status" value="1"/>
</dbReference>
<dbReference type="PANTHER" id="PTHR33693">
    <property type="entry name" value="TYPE-5 URACIL-DNA GLYCOSYLASE"/>
    <property type="match status" value="1"/>
</dbReference>
<dbReference type="Pfam" id="PF03167">
    <property type="entry name" value="UDG"/>
    <property type="match status" value="1"/>
</dbReference>
<dbReference type="NCBIfam" id="TIGR00758">
    <property type="entry name" value="UDG_fam4"/>
    <property type="match status" value="1"/>
</dbReference>
<accession>H5SI33</accession>
<evidence type="ECO:0000256" key="7">
    <source>
        <dbReference type="ARBA" id="ARBA00022763"/>
    </source>
</evidence>
<keyword evidence="5" id="KW-0004">4Fe-4S</keyword>
<keyword evidence="10" id="KW-0411">Iron-sulfur</keyword>
<dbReference type="CDD" id="cd10030">
    <property type="entry name" value="UDG-F4_TTUDGA_SPO1dp_like"/>
    <property type="match status" value="1"/>
</dbReference>
<proteinExistence type="inferred from homology"/>
<evidence type="ECO:0000256" key="1">
    <source>
        <dbReference type="ARBA" id="ARBA00001400"/>
    </source>
</evidence>
<dbReference type="InterPro" id="IPR051536">
    <property type="entry name" value="UDG_Type-4/5"/>
</dbReference>
<keyword evidence="7" id="KW-0227">DNA damage</keyword>